<sequence length="514" mass="57126">MAFSLPVALITTYKYLYGCAFLYFSLSTSFSMAFSLLRTLITAYKYLLGCVFLYFSMSTGFSMAFSLLRTLITAYLYLLRCAFLFHIHVALKFLSIETVQLVSSSLSPSQPSLAEEIITKELEFSVIQFGESINLKIRRVNMALDGVVPFKLHQKLAQITFSLLRILLRTCENMLVRVLIFLLKHVALKIILAQNDSPCSDPIKPNKNFTSTELECNGSGEFKLKEYMNSKRKRVNRALDEAVPLKTPKKICEAMRYSLLGGGKRIRPVLCIASCELVGGDEASAMPIACTMEIIHTCSLIIDDLPCMDNDDLRRGNLTNHKLFGEEVAILASAALFCLAFEHVVSKTKNVPPDRVVRVIMEIGSAIGTDGLVAGQFGDLECEGKEISLEELEYIHVHKTARLLEASIVCGAIMGGGNVSEVERLKKYASRIGLLFQVVDDILDVTRSTKELGKTTGKDLASDKATFPKLMGLDNARNFAQKLVDQAVEELEHFDAARAAPLYHLAHFIADRQN</sequence>
<dbReference type="FunFam" id="1.10.600.10:FF:000001">
    <property type="entry name" value="Geranylgeranyl diphosphate synthase"/>
    <property type="match status" value="1"/>
</dbReference>
<dbReference type="PROSITE" id="PS00723">
    <property type="entry name" value="POLYPRENYL_SYNTHASE_1"/>
    <property type="match status" value="1"/>
</dbReference>
<dbReference type="Pfam" id="PF00348">
    <property type="entry name" value="polyprenyl_synt"/>
    <property type="match status" value="1"/>
</dbReference>
<dbReference type="GO" id="GO:0046872">
    <property type="term" value="F:metal ion binding"/>
    <property type="evidence" value="ECO:0007669"/>
    <property type="project" value="UniProtKB-KW"/>
</dbReference>
<protein>
    <submittedName>
        <fullName evidence="12">Geranylgeranyl diphosphate synthase 2</fullName>
    </submittedName>
</protein>
<comment type="pathway">
    <text evidence="3">Isoprenoid biosynthesis; farnesyl diphosphate biosynthesis; farnesyl diphosphate from geranyl diphosphate and isopentenyl diphosphate: step 1/1.</text>
</comment>
<evidence type="ECO:0000256" key="1">
    <source>
        <dbReference type="ARBA" id="ARBA00001946"/>
    </source>
</evidence>
<comment type="cofactor">
    <cofactor evidence="1">
        <name>Mg(2+)</name>
        <dbReference type="ChEBI" id="CHEBI:18420"/>
    </cofactor>
</comment>
<gene>
    <name evidence="12" type="primary">GGPPS2</name>
</gene>
<evidence type="ECO:0000256" key="5">
    <source>
        <dbReference type="ARBA" id="ARBA00006706"/>
    </source>
</evidence>
<dbReference type="InterPro" id="IPR033749">
    <property type="entry name" value="Polyprenyl_synt_CS"/>
</dbReference>
<feature type="transmembrane region" description="Helical" evidence="11">
    <location>
        <begin position="46"/>
        <end position="68"/>
    </location>
</feature>
<dbReference type="SMR" id="A0A1D6X8X5"/>
<evidence type="ECO:0000256" key="11">
    <source>
        <dbReference type="SAM" id="Phobius"/>
    </source>
</evidence>
<evidence type="ECO:0000256" key="8">
    <source>
        <dbReference type="ARBA" id="ARBA00022746"/>
    </source>
</evidence>
<keyword evidence="11" id="KW-0812">Transmembrane</keyword>
<evidence type="ECO:0000256" key="2">
    <source>
        <dbReference type="ARBA" id="ARBA00004932"/>
    </source>
</evidence>
<feature type="transmembrane region" description="Helical" evidence="11">
    <location>
        <begin position="15"/>
        <end position="34"/>
    </location>
</feature>
<keyword evidence="9" id="KW-0460">Magnesium</keyword>
<dbReference type="InterPro" id="IPR053378">
    <property type="entry name" value="Prenyl_diphosphate_synthase"/>
</dbReference>
<dbReference type="CDD" id="cd00685">
    <property type="entry name" value="Trans_IPPS_HT"/>
    <property type="match status" value="1"/>
</dbReference>
<dbReference type="InterPro" id="IPR000092">
    <property type="entry name" value="Polyprenyl_synt"/>
</dbReference>
<dbReference type="PROSITE" id="PS00444">
    <property type="entry name" value="POLYPRENYL_SYNTHASE_2"/>
    <property type="match status" value="1"/>
</dbReference>
<dbReference type="PANTHER" id="PTHR43281">
    <property type="entry name" value="FARNESYL DIPHOSPHATE SYNTHASE"/>
    <property type="match status" value="1"/>
</dbReference>
<evidence type="ECO:0000256" key="3">
    <source>
        <dbReference type="ARBA" id="ARBA00005035"/>
    </source>
</evidence>
<dbReference type="EMBL" id="KM978333">
    <property type="protein sequence ID" value="AKQ99276.1"/>
    <property type="molecule type" value="mRNA"/>
</dbReference>
<keyword evidence="11" id="KW-0472">Membrane</keyword>
<keyword evidence="7" id="KW-0479">Metal-binding</keyword>
<evidence type="ECO:0000313" key="12">
    <source>
        <dbReference type="EMBL" id="AKQ99276.1"/>
    </source>
</evidence>
<dbReference type="SFLD" id="SFLDG01017">
    <property type="entry name" value="Polyprenyl_Transferase_Like"/>
    <property type="match status" value="1"/>
</dbReference>
<dbReference type="SUPFAM" id="SSF48576">
    <property type="entry name" value="Terpenoid synthases"/>
    <property type="match status" value="1"/>
</dbReference>
<evidence type="ECO:0000256" key="9">
    <source>
        <dbReference type="ARBA" id="ARBA00022842"/>
    </source>
</evidence>
<dbReference type="NCBIfam" id="NF045485">
    <property type="entry name" value="FPPsyn"/>
    <property type="match status" value="1"/>
</dbReference>
<dbReference type="AlphaFoldDB" id="A0A1D6X8X5"/>
<dbReference type="Gene3D" id="1.10.600.10">
    <property type="entry name" value="Farnesyl Diphosphate Synthase"/>
    <property type="match status" value="1"/>
</dbReference>
<dbReference type="SFLD" id="SFLDS00005">
    <property type="entry name" value="Isoprenoid_Synthase_Type_I"/>
    <property type="match status" value="1"/>
</dbReference>
<comment type="similarity">
    <text evidence="5">Belongs to the FPP/GGPP synthase family.</text>
</comment>
<dbReference type="GO" id="GO:0005737">
    <property type="term" value="C:cytoplasm"/>
    <property type="evidence" value="ECO:0007669"/>
    <property type="project" value="UniProtKB-ARBA"/>
</dbReference>
<dbReference type="InterPro" id="IPR008949">
    <property type="entry name" value="Isoprenoid_synthase_dom_sf"/>
</dbReference>
<evidence type="ECO:0000256" key="6">
    <source>
        <dbReference type="ARBA" id="ARBA00022679"/>
    </source>
</evidence>
<dbReference type="PANTHER" id="PTHR43281:SF1">
    <property type="entry name" value="FARNESYL DIPHOSPHATE SYNTHASE"/>
    <property type="match status" value="1"/>
</dbReference>
<proteinExistence type="evidence at transcript level"/>
<dbReference type="GO" id="GO:0004659">
    <property type="term" value="F:prenyltransferase activity"/>
    <property type="evidence" value="ECO:0007669"/>
    <property type="project" value="InterPro"/>
</dbReference>
<keyword evidence="6" id="KW-0808">Transferase</keyword>
<evidence type="ECO:0000256" key="4">
    <source>
        <dbReference type="ARBA" id="ARBA00005221"/>
    </source>
</evidence>
<comment type="pathway">
    <text evidence="2">Isoprenoid biosynthesis; geranyl diphosphate biosynthesis; geranyl diphosphate from dimethylallyl diphosphate and isopentenyl diphosphate: step 1/1.</text>
</comment>
<keyword evidence="11" id="KW-1133">Transmembrane helix</keyword>
<comment type="pathway">
    <text evidence="4">Isoprenoid biosynthesis; geranylgeranyl diphosphate biosynthesis; geranylgeranyl diphosphate from farnesyl diphosphate and isopentenyl diphosphate: step 1/1.</text>
</comment>
<evidence type="ECO:0000256" key="7">
    <source>
        <dbReference type="ARBA" id="ARBA00022723"/>
    </source>
</evidence>
<dbReference type="GO" id="GO:0016117">
    <property type="term" value="P:carotenoid biosynthetic process"/>
    <property type="evidence" value="ECO:0007669"/>
    <property type="project" value="UniProtKB-KW"/>
</dbReference>
<name>A0A1D6X8X5_TRIWF</name>
<accession>A0A1D6X8X5</accession>
<organism evidence="12">
    <name type="scientific">Tripterygium wilfordii</name>
    <name type="common">Thunder God vine</name>
    <dbReference type="NCBI Taxonomy" id="458696"/>
    <lineage>
        <taxon>Eukaryota</taxon>
        <taxon>Viridiplantae</taxon>
        <taxon>Streptophyta</taxon>
        <taxon>Embryophyta</taxon>
        <taxon>Tracheophyta</taxon>
        <taxon>Spermatophyta</taxon>
        <taxon>Magnoliopsida</taxon>
        <taxon>eudicotyledons</taxon>
        <taxon>Gunneridae</taxon>
        <taxon>Pentapetalae</taxon>
        <taxon>rosids</taxon>
        <taxon>fabids</taxon>
        <taxon>Celastrales</taxon>
        <taxon>Celastraceae</taxon>
        <taxon>Tripterygium</taxon>
    </lineage>
</organism>
<keyword evidence="10" id="KW-0414">Isoprene biosynthesis</keyword>
<evidence type="ECO:0000256" key="10">
    <source>
        <dbReference type="ARBA" id="ARBA00023229"/>
    </source>
</evidence>
<reference evidence="12" key="1">
    <citation type="submission" date="2014-10" db="EMBL/GenBank/DDBJ databases">
        <authorList>
            <person name="Seo M.-J."/>
            <person name="Seok Y.J."/>
            <person name="Cha I.-T."/>
        </authorList>
    </citation>
    <scope>NUCLEOTIDE SEQUENCE</scope>
</reference>
<keyword evidence="8" id="KW-0125">Carotenoid biosynthesis</keyword>